<evidence type="ECO:0000256" key="4">
    <source>
        <dbReference type="PROSITE-ProRule" id="PRU00024"/>
    </source>
</evidence>
<dbReference type="PANTHER" id="PTHR25462">
    <property type="entry name" value="BONUS, ISOFORM C-RELATED"/>
    <property type="match status" value="1"/>
</dbReference>
<organism evidence="8 9">
    <name type="scientific">Acanthaster planci</name>
    <name type="common">Crown-of-thorns starfish</name>
    <dbReference type="NCBI Taxonomy" id="133434"/>
    <lineage>
        <taxon>Eukaryota</taxon>
        <taxon>Metazoa</taxon>
        <taxon>Echinodermata</taxon>
        <taxon>Eleutherozoa</taxon>
        <taxon>Asterozoa</taxon>
        <taxon>Asteroidea</taxon>
        <taxon>Valvatacea</taxon>
        <taxon>Valvatida</taxon>
        <taxon>Acanthasteridae</taxon>
        <taxon>Acanthaster</taxon>
    </lineage>
</organism>
<gene>
    <name evidence="9" type="primary">LOC110989059</name>
</gene>
<dbReference type="InterPro" id="IPR013083">
    <property type="entry name" value="Znf_RING/FYVE/PHD"/>
</dbReference>
<keyword evidence="8" id="KW-1185">Reference proteome</keyword>
<evidence type="ECO:0000256" key="2">
    <source>
        <dbReference type="ARBA" id="ARBA00022771"/>
    </source>
</evidence>
<dbReference type="GO" id="GO:0061630">
    <property type="term" value="F:ubiquitin protein ligase activity"/>
    <property type="evidence" value="ECO:0007669"/>
    <property type="project" value="TreeGrafter"/>
</dbReference>
<protein>
    <submittedName>
        <fullName evidence="9">E3 ubiquitin-protein ligase TRIM71-like</fullName>
    </submittedName>
</protein>
<dbReference type="InterPro" id="IPR001841">
    <property type="entry name" value="Znf_RING"/>
</dbReference>
<dbReference type="AlphaFoldDB" id="A0A8B7ZTE9"/>
<feature type="domain" description="B box-type" evidence="7">
    <location>
        <begin position="166"/>
        <end position="209"/>
    </location>
</feature>
<dbReference type="InterPro" id="IPR017907">
    <property type="entry name" value="Znf_RING_CS"/>
</dbReference>
<dbReference type="Pfam" id="PF00097">
    <property type="entry name" value="zf-C3HC4"/>
    <property type="match status" value="1"/>
</dbReference>
<dbReference type="InterPro" id="IPR000315">
    <property type="entry name" value="Znf_B-box"/>
</dbReference>
<dbReference type="Gene3D" id="3.30.160.60">
    <property type="entry name" value="Classic Zinc Finger"/>
    <property type="match status" value="1"/>
</dbReference>
<dbReference type="SMART" id="SM00336">
    <property type="entry name" value="BBOX"/>
    <property type="match status" value="2"/>
</dbReference>
<feature type="domain" description="RING-type" evidence="6">
    <location>
        <begin position="21"/>
        <end position="65"/>
    </location>
</feature>
<dbReference type="OMA" id="CHRAHER"/>
<dbReference type="SMART" id="SM00184">
    <property type="entry name" value="RING"/>
    <property type="match status" value="2"/>
</dbReference>
<dbReference type="Gene3D" id="3.30.40.10">
    <property type="entry name" value="Zinc/RING finger domain, C3HC4 (zinc finger)"/>
    <property type="match status" value="1"/>
</dbReference>
<dbReference type="Gene3D" id="4.10.830.40">
    <property type="match status" value="1"/>
</dbReference>
<dbReference type="PROSITE" id="PS50089">
    <property type="entry name" value="ZF_RING_2"/>
    <property type="match status" value="1"/>
</dbReference>
<keyword evidence="2 4" id="KW-0863">Zinc-finger</keyword>
<keyword evidence="3" id="KW-0862">Zinc</keyword>
<dbReference type="GeneID" id="110989059"/>
<dbReference type="InterPro" id="IPR047153">
    <property type="entry name" value="TRIM45/56/19-like"/>
</dbReference>
<dbReference type="PROSITE" id="PS00518">
    <property type="entry name" value="ZF_RING_1"/>
    <property type="match status" value="1"/>
</dbReference>
<evidence type="ECO:0000259" key="6">
    <source>
        <dbReference type="PROSITE" id="PS50089"/>
    </source>
</evidence>
<evidence type="ECO:0000313" key="9">
    <source>
        <dbReference type="RefSeq" id="XP_022108853.1"/>
    </source>
</evidence>
<evidence type="ECO:0000313" key="8">
    <source>
        <dbReference type="Proteomes" id="UP000694845"/>
    </source>
</evidence>
<dbReference type="Pfam" id="PF00643">
    <property type="entry name" value="zf-B_box"/>
    <property type="match status" value="1"/>
</dbReference>
<accession>A0A8B7ZTE9</accession>
<dbReference type="PANTHER" id="PTHR25462:SF296">
    <property type="entry name" value="MEIOTIC P26, ISOFORM F"/>
    <property type="match status" value="1"/>
</dbReference>
<evidence type="ECO:0000256" key="3">
    <source>
        <dbReference type="ARBA" id="ARBA00022833"/>
    </source>
</evidence>
<dbReference type="GO" id="GO:0008270">
    <property type="term" value="F:zinc ion binding"/>
    <property type="evidence" value="ECO:0007669"/>
    <property type="project" value="UniProtKB-KW"/>
</dbReference>
<dbReference type="OrthoDB" id="6105938at2759"/>
<reference evidence="9" key="1">
    <citation type="submission" date="2025-08" db="UniProtKB">
        <authorList>
            <consortium name="RefSeq"/>
        </authorList>
    </citation>
    <scope>IDENTIFICATION</scope>
</reference>
<dbReference type="InterPro" id="IPR018957">
    <property type="entry name" value="Znf_C3HC4_RING-type"/>
</dbReference>
<proteinExistence type="predicted"/>
<dbReference type="PROSITE" id="PS50119">
    <property type="entry name" value="ZF_BBOX"/>
    <property type="match status" value="1"/>
</dbReference>
<keyword evidence="1" id="KW-0479">Metal-binding</keyword>
<dbReference type="SUPFAM" id="SSF57845">
    <property type="entry name" value="B-box zinc-binding domain"/>
    <property type="match status" value="1"/>
</dbReference>
<evidence type="ECO:0000256" key="5">
    <source>
        <dbReference type="SAM" id="Coils"/>
    </source>
</evidence>
<dbReference type="RefSeq" id="XP_022108853.1">
    <property type="nucleotide sequence ID" value="XM_022253161.1"/>
</dbReference>
<dbReference type="KEGG" id="aplc:110989059"/>
<evidence type="ECO:0000256" key="1">
    <source>
        <dbReference type="ARBA" id="ARBA00022723"/>
    </source>
</evidence>
<dbReference type="Proteomes" id="UP000694845">
    <property type="component" value="Unplaced"/>
</dbReference>
<dbReference type="GO" id="GO:0005654">
    <property type="term" value="C:nucleoplasm"/>
    <property type="evidence" value="ECO:0007669"/>
    <property type="project" value="TreeGrafter"/>
</dbReference>
<evidence type="ECO:0000259" key="7">
    <source>
        <dbReference type="PROSITE" id="PS50119"/>
    </source>
</evidence>
<sequence length="408" mass="46296">MATSVTVQSLLEKISGNHLECSICTLRFKQPRVLDCLHNFCLPCLQDMLKGQKQCGLTLDCPLCRQGTLLKGKILDDLPTNFTLTALVEEVTMMERLINEGQGSEIKCQGCDEGNGAISVCRNCDHFLCPDCHRAHERMTVMKSHHTDMLAQLQTGEVAYKSKLREQVPKCGKHPDQNLSFYCDTCEQLVCTTCSVLDHGSKTHVLVDLPKALEKCKQEVAKLVAKAEQNKAELDKAIQQNDKSGKKLDAMFDDTRKEIDRKAGAQIWEIKNEAQELKQELKKAYEDRFKAFKTAEATNSKEVTLMEQKLDEVDQRMTQASCYEILNLKKQLLHNVKELTKRQPQRVSDKLAILGLAEDQRLLGRLSVGNESILQRCGRLCKTLCTSTQYQTLLLFVLLFLLFQRLFH</sequence>
<name>A0A8B7ZTE9_ACAPL</name>
<dbReference type="SUPFAM" id="SSF57850">
    <property type="entry name" value="RING/U-box"/>
    <property type="match status" value="1"/>
</dbReference>
<keyword evidence="5" id="KW-0175">Coiled coil</keyword>
<feature type="coiled-coil region" evidence="5">
    <location>
        <begin position="213"/>
        <end position="287"/>
    </location>
</feature>